<evidence type="ECO:0000256" key="2">
    <source>
        <dbReference type="SAM" id="Phobius"/>
    </source>
</evidence>
<feature type="region of interest" description="Disordered" evidence="1">
    <location>
        <begin position="1"/>
        <end position="27"/>
    </location>
</feature>
<feature type="transmembrane region" description="Helical" evidence="2">
    <location>
        <begin position="46"/>
        <end position="66"/>
    </location>
</feature>
<keyword evidence="2" id="KW-1133">Transmembrane helix</keyword>
<feature type="region of interest" description="Disordered" evidence="1">
    <location>
        <begin position="175"/>
        <end position="201"/>
    </location>
</feature>
<name>A0A1U7CN44_9BACT</name>
<evidence type="ECO:0000256" key="1">
    <source>
        <dbReference type="SAM" id="MobiDB-lite"/>
    </source>
</evidence>
<keyword evidence="2" id="KW-0472">Membrane</keyword>
<dbReference type="EMBL" id="CP019082">
    <property type="protein sequence ID" value="APW60364.1"/>
    <property type="molecule type" value="Genomic_DNA"/>
</dbReference>
<protein>
    <submittedName>
        <fullName evidence="3">Uncharacterized protein</fullName>
    </submittedName>
</protein>
<dbReference type="STRING" id="1387353.BSF38_01832"/>
<gene>
    <name evidence="3" type="ORF">BSF38_01832</name>
</gene>
<feature type="region of interest" description="Disordered" evidence="1">
    <location>
        <begin position="399"/>
        <end position="425"/>
    </location>
</feature>
<organism evidence="3 4">
    <name type="scientific">Paludisphaera borealis</name>
    <dbReference type="NCBI Taxonomy" id="1387353"/>
    <lineage>
        <taxon>Bacteria</taxon>
        <taxon>Pseudomonadati</taxon>
        <taxon>Planctomycetota</taxon>
        <taxon>Planctomycetia</taxon>
        <taxon>Isosphaerales</taxon>
        <taxon>Isosphaeraceae</taxon>
        <taxon>Paludisphaera</taxon>
    </lineage>
</organism>
<evidence type="ECO:0000313" key="4">
    <source>
        <dbReference type="Proteomes" id="UP000186309"/>
    </source>
</evidence>
<proteinExistence type="predicted"/>
<dbReference type="AlphaFoldDB" id="A0A1U7CN44"/>
<dbReference type="Proteomes" id="UP000186309">
    <property type="component" value="Chromosome"/>
</dbReference>
<keyword evidence="2" id="KW-0812">Transmembrane</keyword>
<reference evidence="4" key="1">
    <citation type="submission" date="2016-12" db="EMBL/GenBank/DDBJ databases">
        <title>Comparative genomics of four Isosphaeraceae planctomycetes: a common pool of plasmids and glycoside hydrolase genes.</title>
        <authorList>
            <person name="Ivanova A."/>
        </authorList>
    </citation>
    <scope>NUCLEOTIDE SEQUENCE [LARGE SCALE GENOMIC DNA]</scope>
    <source>
        <strain evidence="4">PX4</strain>
    </source>
</reference>
<dbReference type="OrthoDB" id="9833577at2"/>
<sequence>MSEDPLFNLETDPLVPDEELESEPSAQAQVPPVVMIQYRNRGIPPVLLFPTTLILSLGMFAAYHYLFVAPRQRELQEQARAQAASLAVATKTEAEEIKPPEPPLMALSLDSQPLPPGFQFPTPIVKDADATRVVAKPVGDPEAEPSIWDQLNAESEKPTVAKSEVPAAVVAPSLATEPRKETAPSLAIGATRPPDVPKIEPPKEVALGPAAAAPKDVVKPDDVKPAAVAAPVETPPPTPTPEEMQRSLEAEAEAKRIERDEQAKIKDLARIQVENEAQDRVEGERSLFREELKRIVAAGGSGAGQEIDELCDKFGRTYSSDLKAQVLGLLSRYHGKVSRDIEVRMLRSLGMPEPGILDYLANNVHRSINSRNGPHSPDEVRVAAAKQLLRTKLLSNPAMGVGAPAAPTRVRQPQAARGAVSRPAR</sequence>
<dbReference type="RefSeq" id="WP_076344952.1">
    <property type="nucleotide sequence ID" value="NZ_CP019082.1"/>
</dbReference>
<dbReference type="KEGG" id="pbor:BSF38_01832"/>
<accession>A0A1U7CN44</accession>
<keyword evidence="4" id="KW-1185">Reference proteome</keyword>
<evidence type="ECO:0000313" key="3">
    <source>
        <dbReference type="EMBL" id="APW60364.1"/>
    </source>
</evidence>